<name>A0A816M6W1_9BILA</name>
<evidence type="ECO:0000313" key="7">
    <source>
        <dbReference type="Proteomes" id="UP000663866"/>
    </source>
</evidence>
<dbReference type="SUPFAM" id="SSF47459">
    <property type="entry name" value="HLH, helix-loop-helix DNA-binding domain"/>
    <property type="match status" value="1"/>
</dbReference>
<dbReference type="AlphaFoldDB" id="A0A816M6W1"/>
<feature type="region of interest" description="Disordered" evidence="1">
    <location>
        <begin position="379"/>
        <end position="407"/>
    </location>
</feature>
<evidence type="ECO:0000313" key="5">
    <source>
        <dbReference type="EMBL" id="CAF3917657.1"/>
    </source>
</evidence>
<dbReference type="CDD" id="cd00130">
    <property type="entry name" value="PAS"/>
    <property type="match status" value="2"/>
</dbReference>
<accession>A0A816M6W1</accession>
<feature type="compositionally biased region" description="Basic residues" evidence="1">
    <location>
        <begin position="1"/>
        <end position="12"/>
    </location>
</feature>
<feature type="domain" description="BHLH" evidence="3">
    <location>
        <begin position="22"/>
        <end position="80"/>
    </location>
</feature>
<organism evidence="4 6">
    <name type="scientific">Rotaria magnacalcarata</name>
    <dbReference type="NCBI Taxonomy" id="392030"/>
    <lineage>
        <taxon>Eukaryota</taxon>
        <taxon>Metazoa</taxon>
        <taxon>Spiralia</taxon>
        <taxon>Gnathifera</taxon>
        <taxon>Rotifera</taxon>
        <taxon>Eurotatoria</taxon>
        <taxon>Bdelloidea</taxon>
        <taxon>Philodinida</taxon>
        <taxon>Philodinidae</taxon>
        <taxon>Rotaria</taxon>
    </lineage>
</organism>
<gene>
    <name evidence="5" type="ORF">OVN521_LOCUS10396</name>
    <name evidence="4" type="ORF">WKI299_LOCUS3571</name>
</gene>
<dbReference type="GO" id="GO:0046983">
    <property type="term" value="F:protein dimerization activity"/>
    <property type="evidence" value="ECO:0007669"/>
    <property type="project" value="InterPro"/>
</dbReference>
<dbReference type="Pfam" id="PF13426">
    <property type="entry name" value="PAS_9"/>
    <property type="match status" value="1"/>
</dbReference>
<dbReference type="SMART" id="SM00091">
    <property type="entry name" value="PAS"/>
    <property type="match status" value="2"/>
</dbReference>
<evidence type="ECO:0000256" key="1">
    <source>
        <dbReference type="SAM" id="MobiDB-lite"/>
    </source>
</evidence>
<dbReference type="PROSITE" id="PS50112">
    <property type="entry name" value="PAS"/>
    <property type="match status" value="2"/>
</dbReference>
<dbReference type="EMBL" id="CAJOBG010001324">
    <property type="protein sequence ID" value="CAF3917657.1"/>
    <property type="molecule type" value="Genomic_DNA"/>
</dbReference>
<dbReference type="Gene3D" id="4.10.280.10">
    <property type="entry name" value="Helix-loop-helix DNA-binding domain"/>
    <property type="match status" value="1"/>
</dbReference>
<feature type="compositionally biased region" description="Low complexity" evidence="1">
    <location>
        <begin position="381"/>
        <end position="407"/>
    </location>
</feature>
<evidence type="ECO:0000259" key="3">
    <source>
        <dbReference type="PROSITE" id="PS50888"/>
    </source>
</evidence>
<evidence type="ECO:0000313" key="6">
    <source>
        <dbReference type="Proteomes" id="UP000663856"/>
    </source>
</evidence>
<dbReference type="Pfam" id="PF00010">
    <property type="entry name" value="HLH"/>
    <property type="match status" value="1"/>
</dbReference>
<dbReference type="InterPro" id="IPR036638">
    <property type="entry name" value="HLH_DNA-bd_sf"/>
</dbReference>
<dbReference type="PANTHER" id="PTHR23042">
    <property type="entry name" value="CIRCADIAN PROTEIN CLOCK/ARNT/BMAL/PAS"/>
    <property type="match status" value="1"/>
</dbReference>
<feature type="domain" description="PAS" evidence="2">
    <location>
        <begin position="119"/>
        <end position="185"/>
    </location>
</feature>
<evidence type="ECO:0000259" key="2">
    <source>
        <dbReference type="PROSITE" id="PS50112"/>
    </source>
</evidence>
<proteinExistence type="predicted"/>
<dbReference type="Pfam" id="PF14598">
    <property type="entry name" value="PAS_11"/>
    <property type="match status" value="1"/>
</dbReference>
<feature type="domain" description="PAS" evidence="2">
    <location>
        <begin position="254"/>
        <end position="306"/>
    </location>
</feature>
<evidence type="ECO:0000313" key="4">
    <source>
        <dbReference type="EMBL" id="CAF1976528.1"/>
    </source>
</evidence>
<dbReference type="SUPFAM" id="SSF55785">
    <property type="entry name" value="PYP-like sensor domain (PAS domain)"/>
    <property type="match status" value="2"/>
</dbReference>
<dbReference type="PROSITE" id="PS50888">
    <property type="entry name" value="BHLH"/>
    <property type="match status" value="1"/>
</dbReference>
<reference evidence="4" key="1">
    <citation type="submission" date="2021-02" db="EMBL/GenBank/DDBJ databases">
        <authorList>
            <person name="Nowell W R."/>
        </authorList>
    </citation>
    <scope>NUCLEOTIDE SEQUENCE</scope>
</reference>
<comment type="caution">
    <text evidence="4">The sequence shown here is derived from an EMBL/GenBank/DDBJ whole genome shotgun (WGS) entry which is preliminary data.</text>
</comment>
<protein>
    <submittedName>
        <fullName evidence="4">Uncharacterized protein</fullName>
    </submittedName>
</protein>
<feature type="region of interest" description="Disordered" evidence="1">
    <location>
        <begin position="1"/>
        <end position="31"/>
    </location>
</feature>
<feature type="region of interest" description="Disordered" evidence="1">
    <location>
        <begin position="542"/>
        <end position="577"/>
    </location>
</feature>
<dbReference type="InterPro" id="IPR050933">
    <property type="entry name" value="Circadian_TF"/>
</dbReference>
<keyword evidence="7" id="KW-1185">Reference proteome</keyword>
<dbReference type="Gene3D" id="3.30.450.20">
    <property type="entry name" value="PAS domain"/>
    <property type="match status" value="2"/>
</dbReference>
<sequence length="577" mass="66662">MNKNTKKLKRTHSKSDAKQSPSKRQFRNENEKRRRDLFSKLITNLEDLLSIKQICSTNDQNNKFDKASILRQTVQYLQKHRHHLTNDEEIELSNKKSTPSKRNHVLDFSWKPSSDIVNIEEWLQIAIESLNCFLLVVKSNPYNTEIVYVSKNISSYLGYSQHEILNHSLFKFIFPSYHDRLRDYLLNDHKVLESCDVSWKRAISDDYEQCTIIGAFRNINENEKYFMSIVKLNTLDRTLIINNESLSEEFVTHLNIYGKFIFIDAKARQYLGYSSFELIGRTFFDFVHPDDLSIIVRAHQLWKENGNGKSDPYRFLSKGQQWIFLQTYSQVQINSWNGKPESYICTTNIIQPSNDSLQNQLSFISTDVLSNNSNIESLSFPSTTTTTTAVTSPTENPPEKNSSSESEITSFLSHLGSEIYRNNIREKLIERRKSKEAEIRVRQEEIQVIDDMLQFINQYQIKHPSTNQIIYQQTKNLVTEEFPLNVFDTNTDSTFIHNSLSGAIEDFTLPTHVKEDTATDPLSSLFSPLSTTFNIPSPIIPLSNPSSNNDSVDNSTCLAPMRNSSKDRPYSPNSFPS</sequence>
<dbReference type="SMART" id="SM00353">
    <property type="entry name" value="HLH"/>
    <property type="match status" value="1"/>
</dbReference>
<dbReference type="Proteomes" id="UP000663866">
    <property type="component" value="Unassembled WGS sequence"/>
</dbReference>
<dbReference type="EMBL" id="CAJNRF010000710">
    <property type="protein sequence ID" value="CAF1976528.1"/>
    <property type="molecule type" value="Genomic_DNA"/>
</dbReference>
<dbReference type="InterPro" id="IPR011598">
    <property type="entry name" value="bHLH_dom"/>
</dbReference>
<dbReference type="InterPro" id="IPR035965">
    <property type="entry name" value="PAS-like_dom_sf"/>
</dbReference>
<dbReference type="InterPro" id="IPR000014">
    <property type="entry name" value="PAS"/>
</dbReference>
<dbReference type="Proteomes" id="UP000663856">
    <property type="component" value="Unassembled WGS sequence"/>
</dbReference>